<dbReference type="Gene3D" id="3.40.50.1820">
    <property type="entry name" value="alpha/beta hydrolase"/>
    <property type="match status" value="1"/>
</dbReference>
<feature type="non-terminal residue" evidence="1">
    <location>
        <position position="1"/>
    </location>
</feature>
<proteinExistence type="predicted"/>
<reference evidence="1" key="1">
    <citation type="journal article" date="2023" name="IScience">
        <title>Live-bearing cockroach genome reveals convergent evolutionary mechanisms linked to viviparity in insects and beyond.</title>
        <authorList>
            <person name="Fouks B."/>
            <person name="Harrison M.C."/>
            <person name="Mikhailova A.A."/>
            <person name="Marchal E."/>
            <person name="English S."/>
            <person name="Carruthers M."/>
            <person name="Jennings E.C."/>
            <person name="Chiamaka E.L."/>
            <person name="Frigard R.A."/>
            <person name="Pippel M."/>
            <person name="Attardo G.M."/>
            <person name="Benoit J.B."/>
            <person name="Bornberg-Bauer E."/>
            <person name="Tobe S.S."/>
        </authorList>
    </citation>
    <scope>NUCLEOTIDE SEQUENCE</scope>
    <source>
        <strain evidence="1">Stay&amp;Tobe</strain>
    </source>
</reference>
<organism evidence="1 2">
    <name type="scientific">Diploptera punctata</name>
    <name type="common">Pacific beetle cockroach</name>
    <dbReference type="NCBI Taxonomy" id="6984"/>
    <lineage>
        <taxon>Eukaryota</taxon>
        <taxon>Metazoa</taxon>
        <taxon>Ecdysozoa</taxon>
        <taxon>Arthropoda</taxon>
        <taxon>Hexapoda</taxon>
        <taxon>Insecta</taxon>
        <taxon>Pterygota</taxon>
        <taxon>Neoptera</taxon>
        <taxon>Polyneoptera</taxon>
        <taxon>Dictyoptera</taxon>
        <taxon>Blattodea</taxon>
        <taxon>Blaberoidea</taxon>
        <taxon>Blaberidae</taxon>
        <taxon>Diplopterinae</taxon>
        <taxon>Diploptera</taxon>
    </lineage>
</organism>
<dbReference type="EMBL" id="JASPKZ010007340">
    <property type="protein sequence ID" value="KAJ9584910.1"/>
    <property type="molecule type" value="Genomic_DNA"/>
</dbReference>
<evidence type="ECO:0000313" key="2">
    <source>
        <dbReference type="Proteomes" id="UP001233999"/>
    </source>
</evidence>
<keyword evidence="2" id="KW-1185">Reference proteome</keyword>
<name>A0AAD7ZQV1_DIPPU</name>
<dbReference type="SUPFAM" id="SSF53474">
    <property type="entry name" value="alpha/beta-Hydrolases"/>
    <property type="match status" value="1"/>
</dbReference>
<reference evidence="1" key="2">
    <citation type="submission" date="2023-05" db="EMBL/GenBank/DDBJ databases">
        <authorList>
            <person name="Fouks B."/>
        </authorList>
    </citation>
    <scope>NUCLEOTIDE SEQUENCE</scope>
    <source>
        <strain evidence="1">Stay&amp;Tobe</strain>
        <tissue evidence="1">Testes</tissue>
    </source>
</reference>
<feature type="non-terminal residue" evidence="1">
    <location>
        <position position="82"/>
    </location>
</feature>
<dbReference type="InterPro" id="IPR029058">
    <property type="entry name" value="AB_hydrolase_fold"/>
</dbReference>
<protein>
    <submittedName>
        <fullName evidence="1">Uncharacterized protein</fullName>
    </submittedName>
</protein>
<comment type="caution">
    <text evidence="1">The sequence shown here is derived from an EMBL/GenBank/DDBJ whole genome shotgun (WGS) entry which is preliminary data.</text>
</comment>
<dbReference type="AlphaFoldDB" id="A0AAD7ZQV1"/>
<gene>
    <name evidence="1" type="ORF">L9F63_020765</name>
</gene>
<sequence length="82" mass="9195">NDEAVSSLWPKGYHVYGCPIHEETDISFLLYTSFSPKIPRRLFLEDDMSVLASLFRENNPTVVYIHGFSETATGVGGQSIKD</sequence>
<dbReference type="Proteomes" id="UP001233999">
    <property type="component" value="Unassembled WGS sequence"/>
</dbReference>
<accession>A0AAD7ZQV1</accession>
<evidence type="ECO:0000313" key="1">
    <source>
        <dbReference type="EMBL" id="KAJ9584910.1"/>
    </source>
</evidence>